<name>A0A448X7D6_9PLAT</name>
<evidence type="ECO:0000313" key="2">
    <source>
        <dbReference type="Proteomes" id="UP000784294"/>
    </source>
</evidence>
<gene>
    <name evidence="1" type="ORF">PXEA_LOCUS23334</name>
</gene>
<dbReference type="EMBL" id="CAAALY010107355">
    <property type="protein sequence ID" value="VEL29894.1"/>
    <property type="molecule type" value="Genomic_DNA"/>
</dbReference>
<proteinExistence type="predicted"/>
<reference evidence="1" key="1">
    <citation type="submission" date="2018-11" db="EMBL/GenBank/DDBJ databases">
        <authorList>
            <consortium name="Pathogen Informatics"/>
        </authorList>
    </citation>
    <scope>NUCLEOTIDE SEQUENCE</scope>
</reference>
<keyword evidence="2" id="KW-1185">Reference proteome</keyword>
<sequence>MTSPHLITLHIVSLISIYPNSPTSISHSYFHIRQLAHFLPTPIAFSAAHRLAPSLPTPRHGLASCLGTSRLFRSASTTDACDFGVRTFSSSSSPNNATSALLTRTPPMMRTAAMAVVHARGPASIGKLASRMRCWWSSLSHIVEPCVAQSGGVDNGSLGAEETKRTVDQITLQGESHPPPQCTHVEPEFQMIRLEGGIGFGEWGKVVRREIRNHYTII</sequence>
<dbReference type="AlphaFoldDB" id="A0A448X7D6"/>
<protein>
    <submittedName>
        <fullName evidence="1">Uncharacterized protein</fullName>
    </submittedName>
</protein>
<accession>A0A448X7D6</accession>
<evidence type="ECO:0000313" key="1">
    <source>
        <dbReference type="EMBL" id="VEL29894.1"/>
    </source>
</evidence>
<comment type="caution">
    <text evidence="1">The sequence shown here is derived from an EMBL/GenBank/DDBJ whole genome shotgun (WGS) entry which is preliminary data.</text>
</comment>
<dbReference type="Proteomes" id="UP000784294">
    <property type="component" value="Unassembled WGS sequence"/>
</dbReference>
<organism evidence="1 2">
    <name type="scientific">Protopolystoma xenopodis</name>
    <dbReference type="NCBI Taxonomy" id="117903"/>
    <lineage>
        <taxon>Eukaryota</taxon>
        <taxon>Metazoa</taxon>
        <taxon>Spiralia</taxon>
        <taxon>Lophotrochozoa</taxon>
        <taxon>Platyhelminthes</taxon>
        <taxon>Monogenea</taxon>
        <taxon>Polyopisthocotylea</taxon>
        <taxon>Polystomatidea</taxon>
        <taxon>Polystomatidae</taxon>
        <taxon>Protopolystoma</taxon>
    </lineage>
</organism>